<evidence type="ECO:0000313" key="3">
    <source>
        <dbReference type="Proteomes" id="UP000324354"/>
    </source>
</evidence>
<evidence type="ECO:0000259" key="1">
    <source>
        <dbReference type="Pfam" id="PF07883"/>
    </source>
</evidence>
<dbReference type="InterPro" id="IPR013096">
    <property type="entry name" value="Cupin_2"/>
</dbReference>
<dbReference type="SMR" id="A0A5C0XNZ2"/>
<dbReference type="SUPFAM" id="SSF51182">
    <property type="entry name" value="RmlC-like cupins"/>
    <property type="match status" value="1"/>
</dbReference>
<organism evidence="2 3">
    <name type="scientific">Pyrococcus furiosus (strain ATCC 43587 / DSM 3638 / JCM 8422 / Vc1)</name>
    <dbReference type="NCBI Taxonomy" id="186497"/>
    <lineage>
        <taxon>Archaea</taxon>
        <taxon>Methanobacteriati</taxon>
        <taxon>Methanobacteriota</taxon>
        <taxon>Thermococci</taxon>
        <taxon>Thermococcales</taxon>
        <taxon>Thermococcaceae</taxon>
        <taxon>Pyrococcus</taxon>
    </lineage>
</organism>
<dbReference type="InterPro" id="IPR014710">
    <property type="entry name" value="RmlC-like_jellyroll"/>
</dbReference>
<dbReference type="InterPro" id="IPR011051">
    <property type="entry name" value="RmlC_Cupin_sf"/>
</dbReference>
<dbReference type="EMBL" id="CP023154">
    <property type="protein sequence ID" value="QEK78391.1"/>
    <property type="molecule type" value="Genomic_DNA"/>
</dbReference>
<dbReference type="Gene3D" id="2.60.120.10">
    <property type="entry name" value="Jelly Rolls"/>
    <property type="match status" value="1"/>
</dbReference>
<dbReference type="AlphaFoldDB" id="A0A5C0XNZ2"/>
<gene>
    <name evidence="2" type="ORF">PFDSM3638_03470</name>
</gene>
<protein>
    <submittedName>
        <fullName evidence="2">Cupin domain-containing protein</fullName>
    </submittedName>
</protein>
<accession>A0A5C0XNZ2</accession>
<dbReference type="OrthoDB" id="114121at2157"/>
<dbReference type="GeneID" id="41712497"/>
<proteinExistence type="predicted"/>
<dbReference type="Proteomes" id="UP000324354">
    <property type="component" value="Chromosome"/>
</dbReference>
<sequence length="103" mass="11452">MFVVKAEEAERIENPYGADVRVLLKRENVKVMLVTLNPGEALERHTTPVDAFIYIIKGKALVEVGEESEEAKKDVLVFLPKNTPHAVRNAGSLPLKFLVIKLG</sequence>
<dbReference type="PANTHER" id="PTHR37694">
    <property type="entry name" value="SLR8022 PROTEIN"/>
    <property type="match status" value="1"/>
</dbReference>
<dbReference type="Pfam" id="PF07883">
    <property type="entry name" value="Cupin_2"/>
    <property type="match status" value="1"/>
</dbReference>
<name>A0A5C0XNZ2_PYRFU</name>
<dbReference type="RefSeq" id="WP_011011820.1">
    <property type="nucleotide sequence ID" value="NC_003413.1"/>
</dbReference>
<dbReference type="PANTHER" id="PTHR37694:SF1">
    <property type="entry name" value="SLR8022 PROTEIN"/>
    <property type="match status" value="1"/>
</dbReference>
<evidence type="ECO:0000313" key="2">
    <source>
        <dbReference type="EMBL" id="QEK78391.1"/>
    </source>
</evidence>
<dbReference type="GeneID" id="13302508"/>
<feature type="domain" description="Cupin type-2" evidence="1">
    <location>
        <begin position="32"/>
        <end position="100"/>
    </location>
</feature>
<reference evidence="2 3" key="1">
    <citation type="submission" date="2017-08" db="EMBL/GenBank/DDBJ databases">
        <title>Resequencing and Reannotation of the genome of Pyrococcus furiosus type strain DSM3638.</title>
        <authorList>
            <person name="Reichelt R.M."/>
            <person name="Bunk B."/>
        </authorList>
    </citation>
    <scope>NUCLEOTIDE SEQUENCE [LARGE SCALE GENOMIC DNA]</scope>
    <source>
        <strain evidence="2 3">DSM 3638</strain>
    </source>
</reference>